<evidence type="ECO:0000256" key="5">
    <source>
        <dbReference type="SAM" id="SignalP"/>
    </source>
</evidence>
<dbReference type="Proteomes" id="UP001153620">
    <property type="component" value="Chromosome 2"/>
</dbReference>
<dbReference type="Gene3D" id="2.60.40.1930">
    <property type="match status" value="2"/>
</dbReference>
<keyword evidence="3" id="KW-1015">Disulfide bond</keyword>
<dbReference type="SUPFAM" id="SSF49410">
    <property type="entry name" value="Alpha-macroglobulin receptor domain"/>
    <property type="match status" value="1"/>
</dbReference>
<dbReference type="InterPro" id="IPR050473">
    <property type="entry name" value="A2M/Complement_sys"/>
</dbReference>
<reference evidence="9" key="1">
    <citation type="submission" date="2022-01" db="EMBL/GenBank/DDBJ databases">
        <authorList>
            <person name="King R."/>
        </authorList>
    </citation>
    <scope>NUCLEOTIDE SEQUENCE</scope>
</reference>
<evidence type="ECO:0000256" key="2">
    <source>
        <dbReference type="ARBA" id="ARBA00022966"/>
    </source>
</evidence>
<evidence type="ECO:0000313" key="10">
    <source>
        <dbReference type="Proteomes" id="UP001153620"/>
    </source>
</evidence>
<organism evidence="9 10">
    <name type="scientific">Chironomus riparius</name>
    <dbReference type="NCBI Taxonomy" id="315576"/>
    <lineage>
        <taxon>Eukaryota</taxon>
        <taxon>Metazoa</taxon>
        <taxon>Ecdysozoa</taxon>
        <taxon>Arthropoda</taxon>
        <taxon>Hexapoda</taxon>
        <taxon>Insecta</taxon>
        <taxon>Pterygota</taxon>
        <taxon>Neoptera</taxon>
        <taxon>Endopterygota</taxon>
        <taxon>Diptera</taxon>
        <taxon>Nematocera</taxon>
        <taxon>Chironomoidea</taxon>
        <taxon>Chironomidae</taxon>
        <taxon>Chironominae</taxon>
        <taxon>Chironomus</taxon>
    </lineage>
</organism>
<dbReference type="Gene3D" id="2.60.40.690">
    <property type="entry name" value="Alpha-macroglobulin, receptor-binding domain"/>
    <property type="match status" value="1"/>
</dbReference>
<feature type="domain" description="Alpha-2-macroglobulin bait region" evidence="6">
    <location>
        <begin position="441"/>
        <end position="583"/>
    </location>
</feature>
<evidence type="ECO:0000259" key="6">
    <source>
        <dbReference type="SMART" id="SM01359"/>
    </source>
</evidence>
<dbReference type="InterPro" id="IPR001599">
    <property type="entry name" value="Macroglobln_a2"/>
</dbReference>
<dbReference type="Gene3D" id="2.20.130.20">
    <property type="match status" value="1"/>
</dbReference>
<dbReference type="SUPFAM" id="SSF48239">
    <property type="entry name" value="Terpenoid cyclases/Protein prenyltransferases"/>
    <property type="match status" value="1"/>
</dbReference>
<dbReference type="Gene3D" id="2.60.40.10">
    <property type="entry name" value="Immunoglobulins"/>
    <property type="match status" value="1"/>
</dbReference>
<dbReference type="Gene3D" id="2.60.40.2950">
    <property type="match status" value="1"/>
</dbReference>
<dbReference type="GO" id="GO:0004866">
    <property type="term" value="F:endopeptidase inhibitor activity"/>
    <property type="evidence" value="ECO:0007669"/>
    <property type="project" value="InterPro"/>
</dbReference>
<proteinExistence type="predicted"/>
<dbReference type="InterPro" id="IPR013783">
    <property type="entry name" value="Ig-like_fold"/>
</dbReference>
<dbReference type="SMART" id="SM01360">
    <property type="entry name" value="A2M"/>
    <property type="match status" value="1"/>
</dbReference>
<dbReference type="SMART" id="SM01419">
    <property type="entry name" value="Thiol-ester_cl"/>
    <property type="match status" value="1"/>
</dbReference>
<dbReference type="InterPro" id="IPR011625">
    <property type="entry name" value="A2M_N_BRD"/>
</dbReference>
<dbReference type="Pfam" id="PF07678">
    <property type="entry name" value="TED_complement"/>
    <property type="match status" value="1"/>
</dbReference>
<dbReference type="Gene3D" id="2.60.40.1940">
    <property type="match status" value="1"/>
</dbReference>
<dbReference type="InterPro" id="IPR011626">
    <property type="entry name" value="Alpha-macroglobulin_TED"/>
</dbReference>
<dbReference type="PANTHER" id="PTHR11412">
    <property type="entry name" value="MACROGLOBULIN / COMPLEMENT"/>
    <property type="match status" value="1"/>
</dbReference>
<reference evidence="9" key="2">
    <citation type="submission" date="2022-10" db="EMBL/GenBank/DDBJ databases">
        <authorList>
            <consortium name="ENA_rothamsted_submissions"/>
            <consortium name="culmorum"/>
            <person name="King R."/>
        </authorList>
    </citation>
    <scope>NUCLEOTIDE SEQUENCE</scope>
</reference>
<protein>
    <submittedName>
        <fullName evidence="9">Uncharacterized protein</fullName>
    </submittedName>
</protein>
<dbReference type="InterPro" id="IPR047565">
    <property type="entry name" value="Alpha-macroglob_thiol-ester_cl"/>
</dbReference>
<dbReference type="InterPro" id="IPR002890">
    <property type="entry name" value="MG2"/>
</dbReference>
<evidence type="ECO:0000259" key="8">
    <source>
        <dbReference type="SMART" id="SM01361"/>
    </source>
</evidence>
<sequence>MKLIILFYLFLHIVISTQKSPGTPRSIDPNYRPIPKSVFTVVAPTVIRQGKTFEVYIRGFNIQESVYLTIRINGTSDEGDKLKIKKYAKISRSSSKKSVTFDTSKIVSGTYTLVIETDDGFAEQRSLTYMNKKFSFFIQFNKAIFTPGDLLQFRVFAVDSETKAISPKCTSAITITDPNDNSIQSFEDVTFSRGKYENSFQLSEKAGLGIWKISARCDQEVETKVFEVAEYILPLLDGKLTVPSITPATNGKIPITVDITYTSGGEASGKATVTISRYGSNVFTKTITVNSGTATFDVNMIRDLKIDVSEYSTYQAALVFEDPLTGIKVTDTKSFSIRPYSYRISANEEAPLKPGSDLKFTITMIHVDGSPAPAGTLIYLKPNNPKTLTPQNLTIGEDGSVSSSYYIPEGTTYVSVDIIADDAYEGYFGPRLPSYGNGAYCHIEVITEKPKINQPVELKIRTLFKVDFVMLHVISKGVLLESSKVYFEDDRTEDDEFSAVNYKIKTSFKNAPVTKVIAYYIRGDGDFIVGQAYISFENELPNYLQITPATQDVKPGEEISLNIESKMYSRVSLVAMDQRLLLLREGANITKNTVFADLRQYTSYNVKYDYNNLAEYEYKFGSAGLFVFTNIPRPPIKYRRSLPIEERASKPRRSGPSGRDDVKVRKDFRETFLWREVGIYESANDDDDDSRGLETITEKVPESITTYLIYGVSMSKYDGMGLCDNVPSVSIFLPFFLSVDFPYSIKRNEVLVQDIFIFNYLRKSQTVEVKITKDASFDAVDFETYGWKDTKSFYVKTITTVVGKNIKLQFGIKSKSLGFATFEITAKGALAGDGIKKQLRIIPEGISRSITSSVFIALDSKNPEFKTTLSCTLPKSAYQDTTSVSATVAGDIFGKALSNLDKLIKMPSGCGEQTMLSLAPDIAIYEYLSASDKLTPALKTTLETYIRAGYQNELRYQRRDGSFSAFGESDPSGSTWLTAYVVEYFYFAKSMITIDLNIIKKGADFVIEQQSPDGSFKEPGRVIHSDMQGGSGAGIGLTAYCVIMLTFLLPDYPDYKDARDKAVKYLEDNYSTGRTIYELGIIAYALKVADSSKASSAYDMFYAQKTETTTLLFWATPAPQNDGFSYYNQPRSLDIEITSYGLVTVIKRSEKLATVLKIVKYLVSQANNLGGYSSSQDTVMAFYAMSQFASSYSLDTNVELTMTPNFGDEFEASVDSSNALTLQSFDLNASTRKLKVVATTDDSGLAIVSLICNFYEDPTKVVPVFNVTYSFENTCIQRITMDACASYIPKGKSNMAIMIVTLPSGFIFNARQIQENPDISRTEVTNQGTKATFYFNSISSRRSCASVNAYRNKFVAELKGATIEVYDYYDTSKQGMTSYPPPALTEECRYYR</sequence>
<gene>
    <name evidence="9" type="ORF">CHIRRI_LOCUS5285</name>
</gene>
<feature type="domain" description="Alpha-macroglobulin receptor-binding" evidence="8">
    <location>
        <begin position="1293"/>
        <end position="1379"/>
    </location>
</feature>
<dbReference type="Gene3D" id="6.20.50.160">
    <property type="match status" value="1"/>
</dbReference>
<dbReference type="SMART" id="SM01359">
    <property type="entry name" value="A2M_N_2"/>
    <property type="match status" value="1"/>
</dbReference>
<keyword evidence="2" id="KW-0882">Thioester bond</keyword>
<keyword evidence="1 5" id="KW-0732">Signal</keyword>
<dbReference type="Gene3D" id="1.50.10.20">
    <property type="match status" value="1"/>
</dbReference>
<feature type="domain" description="Alpha-2-macroglobulin" evidence="7">
    <location>
        <begin position="671"/>
        <end position="771"/>
    </location>
</feature>
<dbReference type="PANTHER" id="PTHR11412:SF136">
    <property type="entry name" value="CD109 ANTIGEN"/>
    <property type="match status" value="1"/>
</dbReference>
<dbReference type="InterPro" id="IPR036595">
    <property type="entry name" value="A-macroglobulin_rcpt-bd_sf"/>
</dbReference>
<dbReference type="EMBL" id="OU895878">
    <property type="protein sequence ID" value="CAG9802374.1"/>
    <property type="molecule type" value="Genomic_DNA"/>
</dbReference>
<dbReference type="InterPro" id="IPR009048">
    <property type="entry name" value="A-macroglobulin_rcpt-bd"/>
</dbReference>
<evidence type="ECO:0000259" key="7">
    <source>
        <dbReference type="SMART" id="SM01360"/>
    </source>
</evidence>
<evidence type="ECO:0000313" key="9">
    <source>
        <dbReference type="EMBL" id="CAG9802374.1"/>
    </source>
</evidence>
<dbReference type="PROSITE" id="PS00477">
    <property type="entry name" value="ALPHA_2_MACROGLOBULIN"/>
    <property type="match status" value="1"/>
</dbReference>
<evidence type="ECO:0000256" key="1">
    <source>
        <dbReference type="ARBA" id="ARBA00022729"/>
    </source>
</evidence>
<feature type="signal peptide" evidence="5">
    <location>
        <begin position="1"/>
        <end position="16"/>
    </location>
</feature>
<name>A0A9N9RT76_9DIPT</name>
<accession>A0A9N9RT76</accession>
<dbReference type="Pfam" id="PF01835">
    <property type="entry name" value="MG2"/>
    <property type="match status" value="1"/>
</dbReference>
<dbReference type="Gene3D" id="2.60.120.1540">
    <property type="match status" value="1"/>
</dbReference>
<evidence type="ECO:0000256" key="3">
    <source>
        <dbReference type="ARBA" id="ARBA00023157"/>
    </source>
</evidence>
<dbReference type="Pfam" id="PF00207">
    <property type="entry name" value="A2M"/>
    <property type="match status" value="1"/>
</dbReference>
<evidence type="ECO:0000256" key="4">
    <source>
        <dbReference type="SAM" id="MobiDB-lite"/>
    </source>
</evidence>
<feature type="chain" id="PRO_5040115501" evidence="5">
    <location>
        <begin position="17"/>
        <end position="1392"/>
    </location>
</feature>
<feature type="region of interest" description="Disordered" evidence="4">
    <location>
        <begin position="642"/>
        <end position="661"/>
    </location>
</feature>
<keyword evidence="10" id="KW-1185">Reference proteome</keyword>
<dbReference type="InterPro" id="IPR019742">
    <property type="entry name" value="MacrogloblnA2_CS"/>
</dbReference>
<dbReference type="Pfam" id="PF07677">
    <property type="entry name" value="A2M_recep"/>
    <property type="match status" value="1"/>
</dbReference>
<dbReference type="SMART" id="SM01361">
    <property type="entry name" value="A2M_recep"/>
    <property type="match status" value="1"/>
</dbReference>
<dbReference type="Pfam" id="PF07703">
    <property type="entry name" value="A2M_BRD"/>
    <property type="match status" value="1"/>
</dbReference>
<dbReference type="OrthoDB" id="7790879at2759"/>
<dbReference type="GO" id="GO:0005615">
    <property type="term" value="C:extracellular space"/>
    <property type="evidence" value="ECO:0007669"/>
    <property type="project" value="InterPro"/>
</dbReference>
<dbReference type="InterPro" id="IPR008930">
    <property type="entry name" value="Terpenoid_cyclase/PrenylTrfase"/>
</dbReference>